<sequence>MDDHGNGEGDGDVVDQTENRGPPMAVEPEDQMAAEPVGVVGAVERGGSDGRQSGEQEVAGGEEAHAVEAEPRALDQVGAVGPRANPEGPSSMVEGLPVVGGSDEVADSGGAGGDDIGPSGSPPRDPAKGKGVATEEELVKKEQTTEAATVEIRENIAFRPPVTAAISSRHVPITLDDVAEHAPDEILAKLLEDNPVIGEYVLKAKEDRARAIEASKAAARAERERAGPGGLAADVEAEEREVEEAQGPRVSAVTEAGAMTRPEFSEETYTPPRPHLFVLSGFAGYRLPQ</sequence>
<accession>A0ACC0Q661</accession>
<proteinExistence type="predicted"/>
<comment type="caution">
    <text evidence="1">The sequence shown here is derived from an EMBL/GenBank/DDBJ whole genome shotgun (WGS) entry which is preliminary data.</text>
</comment>
<name>A0ACC0Q661_RHOML</name>
<organism evidence="1 2">
    <name type="scientific">Rhododendron molle</name>
    <name type="common">Chinese azalea</name>
    <name type="synonym">Azalea mollis</name>
    <dbReference type="NCBI Taxonomy" id="49168"/>
    <lineage>
        <taxon>Eukaryota</taxon>
        <taxon>Viridiplantae</taxon>
        <taxon>Streptophyta</taxon>
        <taxon>Embryophyta</taxon>
        <taxon>Tracheophyta</taxon>
        <taxon>Spermatophyta</taxon>
        <taxon>Magnoliopsida</taxon>
        <taxon>eudicotyledons</taxon>
        <taxon>Gunneridae</taxon>
        <taxon>Pentapetalae</taxon>
        <taxon>asterids</taxon>
        <taxon>Ericales</taxon>
        <taxon>Ericaceae</taxon>
        <taxon>Ericoideae</taxon>
        <taxon>Rhodoreae</taxon>
        <taxon>Rhododendron</taxon>
    </lineage>
</organism>
<reference evidence="1" key="1">
    <citation type="submission" date="2022-02" db="EMBL/GenBank/DDBJ databases">
        <title>Plant Genome Project.</title>
        <authorList>
            <person name="Zhang R.-G."/>
        </authorList>
    </citation>
    <scope>NUCLEOTIDE SEQUENCE</scope>
    <source>
        <strain evidence="1">AT1</strain>
    </source>
</reference>
<gene>
    <name evidence="1" type="ORF">RHMOL_Rhmol01G0201700</name>
</gene>
<dbReference type="EMBL" id="CM046388">
    <property type="protein sequence ID" value="KAI8572473.1"/>
    <property type="molecule type" value="Genomic_DNA"/>
</dbReference>
<keyword evidence="2" id="KW-1185">Reference proteome</keyword>
<protein>
    <submittedName>
        <fullName evidence="1">Uncharacterized protein</fullName>
    </submittedName>
</protein>
<evidence type="ECO:0000313" key="1">
    <source>
        <dbReference type="EMBL" id="KAI8572473.1"/>
    </source>
</evidence>
<evidence type="ECO:0000313" key="2">
    <source>
        <dbReference type="Proteomes" id="UP001062846"/>
    </source>
</evidence>
<dbReference type="Proteomes" id="UP001062846">
    <property type="component" value="Chromosome 1"/>
</dbReference>